<accession>A0ABU5P1U9</accession>
<sequence>MKIERAEAGTRSCMTASDKAQYTGLARHPLARKWMLARLIEAREKMEAAETEEAGMRWAAEVERVSGELRRCGLDMDAST</sequence>
<organism evidence="1 2">
    <name type="scientific">Marinobacter qingdaonensis</name>
    <dbReference type="NCBI Taxonomy" id="3108486"/>
    <lineage>
        <taxon>Bacteria</taxon>
        <taxon>Pseudomonadati</taxon>
        <taxon>Pseudomonadota</taxon>
        <taxon>Gammaproteobacteria</taxon>
        <taxon>Pseudomonadales</taxon>
        <taxon>Marinobacteraceae</taxon>
        <taxon>Marinobacter</taxon>
    </lineage>
</organism>
<dbReference type="Proteomes" id="UP001305746">
    <property type="component" value="Unassembled WGS sequence"/>
</dbReference>
<gene>
    <name evidence="1" type="ORF">U5822_14955</name>
</gene>
<protein>
    <submittedName>
        <fullName evidence="1">Uncharacterized protein</fullName>
    </submittedName>
</protein>
<dbReference type="EMBL" id="JAYDCJ010000003">
    <property type="protein sequence ID" value="MEA1081972.1"/>
    <property type="molecule type" value="Genomic_DNA"/>
</dbReference>
<dbReference type="RefSeq" id="WP_322856407.1">
    <property type="nucleotide sequence ID" value="NZ_JAYDCJ010000003.1"/>
</dbReference>
<comment type="caution">
    <text evidence="1">The sequence shown here is derived from an EMBL/GenBank/DDBJ whole genome shotgun (WGS) entry which is preliminary data.</text>
</comment>
<keyword evidence="2" id="KW-1185">Reference proteome</keyword>
<reference evidence="1 2" key="1">
    <citation type="submission" date="2023-12" db="EMBL/GenBank/DDBJ databases">
        <title>Marinobacter qingdaonensis sp. nov., isolated from the intertidal sediment of Qingdao, PR China.</title>
        <authorList>
            <person name="Li Y."/>
        </authorList>
    </citation>
    <scope>NUCLEOTIDE SEQUENCE [LARGE SCALE GENOMIC DNA]</scope>
    <source>
        <strain evidence="1 2">ASW11-75</strain>
    </source>
</reference>
<proteinExistence type="predicted"/>
<evidence type="ECO:0000313" key="2">
    <source>
        <dbReference type="Proteomes" id="UP001305746"/>
    </source>
</evidence>
<evidence type="ECO:0000313" key="1">
    <source>
        <dbReference type="EMBL" id="MEA1081972.1"/>
    </source>
</evidence>
<name>A0ABU5P1U9_9GAMM</name>